<keyword evidence="2 7" id="KW-0813">Transport</keyword>
<evidence type="ECO:0000256" key="5">
    <source>
        <dbReference type="ARBA" id="ARBA00022989"/>
    </source>
</evidence>
<keyword evidence="4 7" id="KW-0812">Transmembrane</keyword>
<feature type="transmembrane region" description="Helical" evidence="7">
    <location>
        <begin position="295"/>
        <end position="316"/>
    </location>
</feature>
<gene>
    <name evidence="9" type="ordered locus">SAR116_1528</name>
</gene>
<dbReference type="CDD" id="cd06261">
    <property type="entry name" value="TM_PBP2"/>
    <property type="match status" value="1"/>
</dbReference>
<dbReference type="Pfam" id="PF19300">
    <property type="entry name" value="BPD_transp_1_N"/>
    <property type="match status" value="1"/>
</dbReference>
<keyword evidence="10" id="KW-1185">Reference proteome</keyword>
<sequence length="330" mass="36516">MAEYLLRRLFYTILTIFAVASILFIIFRLLPGDATMQVISPAMDESVQKRMKEAFGLDKSLWHQYLIYLKNLVTFDWGRSFVTSQPVMDILQYRFWNTVLLMSAGMCFTLVIGIGAGILMAWHRNGAIDVIGTVSGLVFQAAPPFVTGLLLLMLLSYNLGLFPTGGMYPPGQRPDGVLDMLMMSGFWERIVLPTITVSLCYITTPMLVMRDSMLEILGSDFIELARAKGLTSRVVMIKHAARNALLAVVTLGSIMVGFAIGGQVVVEALFSWPGMGQLMVEAAASHDYPVAQGTFLMLAVLVITLNLLTDIAYCYLDPRIKVSKSGMDQR</sequence>
<keyword evidence="5 7" id="KW-1133">Transmembrane helix</keyword>
<dbReference type="RefSeq" id="WP_013046398.1">
    <property type="nucleotide sequence ID" value="NC_014010.1"/>
</dbReference>
<evidence type="ECO:0000313" key="10">
    <source>
        <dbReference type="Proteomes" id="UP000007460"/>
    </source>
</evidence>
<dbReference type="Gene3D" id="1.10.3720.10">
    <property type="entry name" value="MetI-like"/>
    <property type="match status" value="1"/>
</dbReference>
<evidence type="ECO:0000256" key="2">
    <source>
        <dbReference type="ARBA" id="ARBA00022448"/>
    </source>
</evidence>
<dbReference type="PROSITE" id="PS50928">
    <property type="entry name" value="ABC_TM1"/>
    <property type="match status" value="1"/>
</dbReference>
<reference evidence="9 10" key="1">
    <citation type="journal article" date="2010" name="J. Bacteriol.">
        <title>Complete genome sequence of "Candidatus Puniceispirillum marinum" IMCC1322, a representative of the SAR116 clade in the Alphaproteobacteria.</title>
        <authorList>
            <person name="Oh H.M."/>
            <person name="Kwon K.K."/>
            <person name="Kang I."/>
            <person name="Kang S.G."/>
            <person name="Lee J.H."/>
            <person name="Kim S.J."/>
            <person name="Cho J.C."/>
        </authorList>
    </citation>
    <scope>NUCLEOTIDE SEQUENCE [LARGE SCALE GENOMIC DNA]</scope>
    <source>
        <strain evidence="9 10">IMCC1322</strain>
    </source>
</reference>
<feature type="transmembrane region" description="Helical" evidence="7">
    <location>
        <begin position="9"/>
        <end position="30"/>
    </location>
</feature>
<keyword evidence="3" id="KW-1003">Cell membrane</keyword>
<dbReference type="STRING" id="488538.SAR116_1528"/>
<dbReference type="AlphaFoldDB" id="D5BU24"/>
<evidence type="ECO:0000313" key="9">
    <source>
        <dbReference type="EMBL" id="ADE39771.1"/>
    </source>
</evidence>
<dbReference type="PANTHER" id="PTHR43163:SF6">
    <property type="entry name" value="DIPEPTIDE TRANSPORT SYSTEM PERMEASE PROTEIN DPPB-RELATED"/>
    <property type="match status" value="1"/>
</dbReference>
<evidence type="ECO:0000259" key="8">
    <source>
        <dbReference type="PROSITE" id="PS50928"/>
    </source>
</evidence>
<dbReference type="SUPFAM" id="SSF161098">
    <property type="entry name" value="MetI-like"/>
    <property type="match status" value="1"/>
</dbReference>
<dbReference type="EMBL" id="CP001751">
    <property type="protein sequence ID" value="ADE39771.1"/>
    <property type="molecule type" value="Genomic_DNA"/>
</dbReference>
<evidence type="ECO:0000256" key="4">
    <source>
        <dbReference type="ARBA" id="ARBA00022692"/>
    </source>
</evidence>
<dbReference type="Pfam" id="PF00528">
    <property type="entry name" value="BPD_transp_1"/>
    <property type="match status" value="1"/>
</dbReference>
<name>D5BU24_PUNMI</name>
<dbReference type="OrthoDB" id="9805855at2"/>
<evidence type="ECO:0000256" key="7">
    <source>
        <dbReference type="RuleBase" id="RU363032"/>
    </source>
</evidence>
<dbReference type="HOGENOM" id="CLU_036879_0_0_5"/>
<comment type="similarity">
    <text evidence="7">Belongs to the binding-protein-dependent transport system permease family.</text>
</comment>
<feature type="transmembrane region" description="Helical" evidence="7">
    <location>
        <begin position="190"/>
        <end position="209"/>
    </location>
</feature>
<dbReference type="InterPro" id="IPR035906">
    <property type="entry name" value="MetI-like_sf"/>
</dbReference>
<accession>D5BU24</accession>
<keyword evidence="6 7" id="KW-0472">Membrane</keyword>
<organism evidence="9 10">
    <name type="scientific">Puniceispirillum marinum (strain IMCC1322)</name>
    <dbReference type="NCBI Taxonomy" id="488538"/>
    <lineage>
        <taxon>Bacteria</taxon>
        <taxon>Pseudomonadati</taxon>
        <taxon>Pseudomonadota</taxon>
        <taxon>Alphaproteobacteria</taxon>
        <taxon>Candidatus Puniceispirillales</taxon>
        <taxon>Candidatus Puniceispirillaceae</taxon>
        <taxon>Candidatus Puniceispirillum</taxon>
    </lineage>
</organism>
<dbReference type="Proteomes" id="UP000007460">
    <property type="component" value="Chromosome"/>
</dbReference>
<feature type="domain" description="ABC transmembrane type-1" evidence="8">
    <location>
        <begin position="95"/>
        <end position="309"/>
    </location>
</feature>
<dbReference type="InterPro" id="IPR000515">
    <property type="entry name" value="MetI-like"/>
</dbReference>
<dbReference type="GO" id="GO:0055085">
    <property type="term" value="P:transmembrane transport"/>
    <property type="evidence" value="ECO:0007669"/>
    <property type="project" value="InterPro"/>
</dbReference>
<feature type="transmembrane region" description="Helical" evidence="7">
    <location>
        <begin position="134"/>
        <end position="157"/>
    </location>
</feature>
<evidence type="ECO:0000256" key="1">
    <source>
        <dbReference type="ARBA" id="ARBA00004651"/>
    </source>
</evidence>
<dbReference type="GO" id="GO:0005886">
    <property type="term" value="C:plasma membrane"/>
    <property type="evidence" value="ECO:0007669"/>
    <property type="project" value="UniProtKB-SubCell"/>
</dbReference>
<comment type="subcellular location">
    <subcellularLocation>
        <location evidence="1 7">Cell membrane</location>
        <topology evidence="1 7">Multi-pass membrane protein</topology>
    </subcellularLocation>
</comment>
<feature type="transmembrane region" description="Helical" evidence="7">
    <location>
        <begin position="95"/>
        <end position="122"/>
    </location>
</feature>
<dbReference type="PANTHER" id="PTHR43163">
    <property type="entry name" value="DIPEPTIDE TRANSPORT SYSTEM PERMEASE PROTEIN DPPB-RELATED"/>
    <property type="match status" value="1"/>
</dbReference>
<evidence type="ECO:0000256" key="6">
    <source>
        <dbReference type="ARBA" id="ARBA00023136"/>
    </source>
</evidence>
<evidence type="ECO:0000256" key="3">
    <source>
        <dbReference type="ARBA" id="ARBA00022475"/>
    </source>
</evidence>
<proteinExistence type="inferred from homology"/>
<feature type="transmembrane region" description="Helical" evidence="7">
    <location>
        <begin position="244"/>
        <end position="266"/>
    </location>
</feature>
<protein>
    <submittedName>
        <fullName evidence="9">Binding-protein-dependent transport systems inner membrane component</fullName>
    </submittedName>
</protein>
<dbReference type="InterPro" id="IPR045621">
    <property type="entry name" value="BPD_transp_1_N"/>
</dbReference>
<dbReference type="eggNOG" id="COG0601">
    <property type="taxonomic scope" value="Bacteria"/>
</dbReference>
<dbReference type="KEGG" id="apb:SAR116_1528"/>